<reference evidence="2" key="1">
    <citation type="journal article" date="2015" name="Nature">
        <title>Complex archaea that bridge the gap between prokaryotes and eukaryotes.</title>
        <authorList>
            <person name="Spang A."/>
            <person name="Saw J.H."/>
            <person name="Jorgensen S.L."/>
            <person name="Zaremba-Niedzwiedzka K."/>
            <person name="Martijn J."/>
            <person name="Lind A.E."/>
            <person name="van Eijk R."/>
            <person name="Schleper C."/>
            <person name="Guy L."/>
            <person name="Ettema T.J."/>
        </authorList>
    </citation>
    <scope>NUCLEOTIDE SEQUENCE</scope>
</reference>
<evidence type="ECO:0000313" key="2">
    <source>
        <dbReference type="EMBL" id="KKN06405.1"/>
    </source>
</evidence>
<name>A0A0F9MGB3_9ZZZZ</name>
<dbReference type="EMBL" id="LAZR01004696">
    <property type="protein sequence ID" value="KKN06405.1"/>
    <property type="molecule type" value="Genomic_DNA"/>
</dbReference>
<accession>A0A0F9MGB3</accession>
<organism evidence="2">
    <name type="scientific">marine sediment metagenome</name>
    <dbReference type="NCBI Taxonomy" id="412755"/>
    <lineage>
        <taxon>unclassified sequences</taxon>
        <taxon>metagenomes</taxon>
        <taxon>ecological metagenomes</taxon>
    </lineage>
</organism>
<feature type="compositionally biased region" description="Pro residues" evidence="1">
    <location>
        <begin position="85"/>
        <end position="96"/>
    </location>
</feature>
<feature type="region of interest" description="Disordered" evidence="1">
    <location>
        <begin position="82"/>
        <end position="105"/>
    </location>
</feature>
<dbReference type="AlphaFoldDB" id="A0A0F9MGB3"/>
<protein>
    <submittedName>
        <fullName evidence="2">Uncharacterized protein</fullName>
    </submittedName>
</protein>
<proteinExistence type="predicted"/>
<evidence type="ECO:0000256" key="1">
    <source>
        <dbReference type="SAM" id="MobiDB-lite"/>
    </source>
</evidence>
<sequence length="146" mass="16025">MMIGTKYPNPGSSKYSVRYSCANCGWSGAIAFTKGKRAPGTTTCPTCAVSVAKKSLPYRRVEPVTKDPVLIPIIPGAWPKNPAHPYGPHPGRFPPVKPHKSYSDIAQRQTAATKNDADRCTGFGFEFGEHSRRSAHERGVRDWEHS</sequence>
<gene>
    <name evidence="2" type="ORF">LCGC14_1077660</name>
</gene>
<comment type="caution">
    <text evidence="2">The sequence shown here is derived from an EMBL/GenBank/DDBJ whole genome shotgun (WGS) entry which is preliminary data.</text>
</comment>